<comment type="caution">
    <text evidence="2">The sequence shown here is derived from an EMBL/GenBank/DDBJ whole genome shotgun (WGS) entry which is preliminary data.</text>
</comment>
<protein>
    <submittedName>
        <fullName evidence="2">AsmA-like C-terminal domain-containing protein</fullName>
    </submittedName>
</protein>
<proteinExistence type="predicted"/>
<evidence type="ECO:0000313" key="2">
    <source>
        <dbReference type="EMBL" id="MBZ7987531.1"/>
    </source>
</evidence>
<gene>
    <name evidence="2" type="ORF">AVCANL283_05390</name>
</gene>
<feature type="transmembrane region" description="Helical" evidence="1">
    <location>
        <begin position="12"/>
        <end position="31"/>
    </location>
</feature>
<evidence type="ECO:0000313" key="3">
    <source>
        <dbReference type="Proteomes" id="UP000786183"/>
    </source>
</evidence>
<dbReference type="RefSeq" id="WP_224325364.1">
    <property type="nucleotide sequence ID" value="NZ_JACGBB010000010.1"/>
</dbReference>
<keyword evidence="3" id="KW-1185">Reference proteome</keyword>
<keyword evidence="1" id="KW-0472">Membrane</keyword>
<sequence>MIKKTSKIIDILIKIFLIFIALFITFLFVLVNGIKISHFSLYNITFDNLFVKLDKKLTINAEKITILTNQKQQEQNEEFNNKKVEQIFLDIKNYKALFLFFEQINIKNLELDNNTLSIMYNKERLKINSSYFSLDLNIDLNKNEVYASINQFNFKDFVISGKLFYADTISFQGTISNKSKNIQANFDIELIKNKSVIKISKAFIKNQDELYEYLKDYISPTIKEWAFVRSRFSEAIFSAEFILINNNINSSKVVGNFVEVVESYHDKAPKAYAKNMEFSYINNKLELKAKDVIDSEKNNVKEFKLVIDEIGHSPTNIDILVENILFTKSIYPIINAYGVELNLEQLSGSTNAKIAIVLDHGAKINIDVDLNGKMQFKNIVFDANNVKINIDNNYTKINGDFSYENITSKNTSIIADNHTKLVQIKSKELNINYDKYFYFNQEANFNFDLNTQILDFKELGIKIDFNNKIYFESDLNNILAYSKLFQKYKFNGGKIIFNSNYDDIKISIINSDFFMNLYEYEDFSNIAKNQVKDYILNRAKAYKNDDFYINIKAKDISLNTKSQKIKILTENNEQKLYIKDLLYNYVEDTNNDSGEDFNIFAKRFAIVYDEYLFEFQKLHLVKKLEDIYLLANVGSEDSIYLNKNKDSFNFHIFHLKADDLNKIARTKILTGGELALTASGKNFNDYSGVINIIESSIANTKFYDSLIAFFDGISSAVKLKSQRRNKDGLKVKLASADFLKQNTTIKLNNININGYKFDALGSGNIDFINNNIDIFLNIYTLKDTNSLLSQIPLVKQIVLGDSKSRLATGLKIYGKLDDIKFSNTLAQDIITAPVNLIKNIFMLPVNIFK</sequence>
<reference evidence="2 3" key="1">
    <citation type="submission" date="2020-07" db="EMBL/GenBank/DDBJ databases">
        <title>Transfer of Campylobacter canadensis to the novel genus Avispirillum gen. nov., that also includes two novel species recovered from migratory waterfowl: Avispirillum anseris sp. nov. and Avispirillum brantae sp. nov.</title>
        <authorList>
            <person name="Miller W.G."/>
            <person name="Chapman M.H."/>
            <person name="Yee E."/>
            <person name="Inglis G.D."/>
        </authorList>
    </citation>
    <scope>NUCLEOTIDE SEQUENCE [LARGE SCALE GENOMIC DNA]</scope>
    <source>
        <strain evidence="2 3">L283</strain>
    </source>
</reference>
<keyword evidence="1" id="KW-1133">Transmembrane helix</keyword>
<name>A0ABS7WT32_9BACT</name>
<evidence type="ECO:0000256" key="1">
    <source>
        <dbReference type="SAM" id="Phobius"/>
    </source>
</evidence>
<dbReference type="EMBL" id="JACGBB010000010">
    <property type="protein sequence ID" value="MBZ7987531.1"/>
    <property type="molecule type" value="Genomic_DNA"/>
</dbReference>
<dbReference type="Proteomes" id="UP000786183">
    <property type="component" value="Unassembled WGS sequence"/>
</dbReference>
<accession>A0ABS7WT32</accession>
<organism evidence="2 3">
    <name type="scientific">Campylobacter canadensis</name>
    <dbReference type="NCBI Taxonomy" id="449520"/>
    <lineage>
        <taxon>Bacteria</taxon>
        <taxon>Pseudomonadati</taxon>
        <taxon>Campylobacterota</taxon>
        <taxon>Epsilonproteobacteria</taxon>
        <taxon>Campylobacterales</taxon>
        <taxon>Campylobacteraceae</taxon>
        <taxon>Campylobacter</taxon>
    </lineage>
</organism>
<keyword evidence="1" id="KW-0812">Transmembrane</keyword>